<proteinExistence type="inferred from homology"/>
<dbReference type="InterPro" id="IPR003774">
    <property type="entry name" value="AlgH-like"/>
</dbReference>
<comment type="caution">
    <text evidence="3">The sequence shown here is derived from an EMBL/GenBank/DDBJ whole genome shotgun (WGS) entry which is preliminary data.</text>
</comment>
<dbReference type="SUPFAM" id="SSF143456">
    <property type="entry name" value="VC0467-like"/>
    <property type="match status" value="1"/>
</dbReference>
<gene>
    <name evidence="3" type="ORF">HUK84_07165</name>
</gene>
<dbReference type="GO" id="GO:0005829">
    <property type="term" value="C:cytosol"/>
    <property type="evidence" value="ECO:0007669"/>
    <property type="project" value="TreeGrafter"/>
</dbReference>
<name>A0A7Y7IV57_9PROT</name>
<evidence type="ECO:0000313" key="3">
    <source>
        <dbReference type="EMBL" id="NVN10926.1"/>
    </source>
</evidence>
<sequence>MFPFPPRSTAETAASCTAVPSEASPSLAGSLLVASPALAEGPFARSVIFLCAHSPGRGAMGLVVNRRLSQPGLDDVLAQLGIDPVPPRRRIDLCAGGPVDEARGFVLHSSDWTGAGSLPVDDGTTLTASQDVLKDIADGAGPRRALLALGHASWQDDQLEDEIIHRNAWLPAPASDAILFGGGHSLKWRQALAAINLDPMQLTAATGHA</sequence>
<dbReference type="PANTHER" id="PTHR30327">
    <property type="entry name" value="UNCHARACTERIZED PROTEIN YQGE"/>
    <property type="match status" value="1"/>
</dbReference>
<reference evidence="3 4" key="1">
    <citation type="submission" date="2020-06" db="EMBL/GenBank/DDBJ databases">
        <title>Description of novel acetic acid bacteria.</title>
        <authorList>
            <person name="Sombolestani A."/>
        </authorList>
    </citation>
    <scope>NUCLEOTIDE SEQUENCE [LARGE SCALE GENOMIC DNA]</scope>
    <source>
        <strain evidence="3 4">LMG 31431</strain>
    </source>
</reference>
<dbReference type="PANTHER" id="PTHR30327:SF1">
    <property type="entry name" value="UPF0301 PROTEIN YQGE"/>
    <property type="match status" value="1"/>
</dbReference>
<dbReference type="RefSeq" id="WP_176639673.1">
    <property type="nucleotide sequence ID" value="NZ_JABXXP010000091.1"/>
</dbReference>
<dbReference type="Proteomes" id="UP000534870">
    <property type="component" value="Unassembled WGS sequence"/>
</dbReference>
<evidence type="ECO:0000256" key="2">
    <source>
        <dbReference type="HAMAP-Rule" id="MF_00758"/>
    </source>
</evidence>
<accession>A0A7Y7IV57</accession>
<dbReference type="EMBL" id="JABXXP010000091">
    <property type="protein sequence ID" value="NVN10926.1"/>
    <property type="molecule type" value="Genomic_DNA"/>
</dbReference>
<dbReference type="HAMAP" id="MF_00758">
    <property type="entry name" value="UPF0301"/>
    <property type="match status" value="1"/>
</dbReference>
<evidence type="ECO:0000256" key="1">
    <source>
        <dbReference type="ARBA" id="ARBA00009600"/>
    </source>
</evidence>
<dbReference type="Pfam" id="PF02622">
    <property type="entry name" value="DUF179"/>
    <property type="match status" value="1"/>
</dbReference>
<dbReference type="Gene3D" id="3.40.1740.10">
    <property type="entry name" value="VC0467-like"/>
    <property type="match status" value="1"/>
</dbReference>
<comment type="similarity">
    <text evidence="1 2">Belongs to the UPF0301 (AlgH) family.</text>
</comment>
<evidence type="ECO:0000313" key="4">
    <source>
        <dbReference type="Proteomes" id="UP000534870"/>
    </source>
</evidence>
<organism evidence="3 4">
    <name type="scientific">Nguyenibacter vanlangensis</name>
    <dbReference type="NCBI Taxonomy" id="1216886"/>
    <lineage>
        <taxon>Bacteria</taxon>
        <taxon>Pseudomonadati</taxon>
        <taxon>Pseudomonadota</taxon>
        <taxon>Alphaproteobacteria</taxon>
        <taxon>Acetobacterales</taxon>
        <taxon>Acetobacteraceae</taxon>
        <taxon>Nguyenibacter</taxon>
    </lineage>
</organism>
<dbReference type="AlphaFoldDB" id="A0A7Y7IV57"/>
<protein>
    <recommendedName>
        <fullName evidence="2">UPF0301 protein HUK84_07165</fullName>
    </recommendedName>
</protein>